<dbReference type="PANTHER" id="PTHR31701">
    <property type="entry name" value="ENDOPLASMIC RETICULUM MEMBRANE-ASSOCIATED RNA DEGRADATION PROTEIN"/>
    <property type="match status" value="1"/>
</dbReference>
<feature type="domain" description="DUF4209" evidence="1">
    <location>
        <begin position="151"/>
        <end position="232"/>
    </location>
</feature>
<evidence type="ECO:0000313" key="2">
    <source>
        <dbReference type="EMBL" id="JAD00832.1"/>
    </source>
</evidence>
<evidence type="ECO:0000259" key="1">
    <source>
        <dbReference type="Pfam" id="PF13910"/>
    </source>
</evidence>
<keyword evidence="2" id="KW-0472">Membrane</keyword>
<reference evidence="2" key="2">
    <citation type="journal article" date="2015" name="Gigascience">
        <title>Reconstructing a comprehensive transcriptome assembly of a white-pupal translocated strain of the pest fruit fly Bactrocera cucurbitae.</title>
        <authorList>
            <person name="Sim S.B."/>
            <person name="Calla B."/>
            <person name="Hall B."/>
            <person name="DeRego T."/>
            <person name="Geib S.M."/>
        </authorList>
    </citation>
    <scope>NUCLEOTIDE SEQUENCE</scope>
</reference>
<keyword evidence="2" id="KW-0812">Transmembrane</keyword>
<dbReference type="EMBL" id="GBXI01013460">
    <property type="protein sequence ID" value="JAD00832.1"/>
    <property type="molecule type" value="Transcribed_RNA"/>
</dbReference>
<feature type="non-terminal residue" evidence="2">
    <location>
        <position position="1"/>
    </location>
</feature>
<protein>
    <submittedName>
        <fullName evidence="2">Transmembrane protein C6orf70 homolog</fullName>
    </submittedName>
</protein>
<sequence>CLSTEYFCHRQSAVNCNMQTKMDNANERKLINKRILEFYVCYNKFPNTEIWKYLCSDWTLNFKRVYELYEDNLKPGVTDYRYEEYLVCFRKLQPIFEGIHFLYFNAQLDLKKLNVDWLGGNGKYLLEFLESNEIAETLSVEKTLVLTSLLENALANLYFVGSGNCTPPHLLRDLLRTEELSSIFGLEIMSLLRIIMGSPNAINLRNIVWHGFPHPKEIPNYYTSILIIIIHSLGSVLKKNKIDKLSERPKATDLKILCDQVSNQLSLPSKSLKESEYFEQIRDNVLLPKDFKQYWYRLLQYYERQQHWNFVILIIPQIELLLRLIYAEANDLDVTAKLDEYYITMDSIFECNVITEDTNSENKLMNGDVLNEGMLKLTYDLFIAPNGPRMRDKISHGEVDIAAIDYTELCDILLHLSMGLLHFEQPFQKYESIFHLNCITKNALHTAIEEYEKLTEKHLMNRNAHDLSFISEKTAPTNIKIFNRPKKESEVNLLVLRNAKFVQMSCANYEYSIETKLKLLQQRELHSKRRRTLERLLETLPNICNVLREILTCLMCIFSKLQTDDSVLQKEGTSKTLLRFLKHTLKLTENIAKYSKESSNEWIKAVQLCTKFTEVKLQYYQKEYF</sequence>
<dbReference type="Pfam" id="PF13910">
    <property type="entry name" value="DUF4209"/>
    <property type="match status" value="1"/>
</dbReference>
<name>A0A0A1WPU1_ZEUCU</name>
<dbReference type="EMBL" id="GBXI01001125">
    <property type="protein sequence ID" value="JAD13167.1"/>
    <property type="molecule type" value="Transcribed_RNA"/>
</dbReference>
<dbReference type="AlphaFoldDB" id="A0A0A1WPU1"/>
<proteinExistence type="predicted"/>
<dbReference type="InterPro" id="IPR025209">
    <property type="entry name" value="DUF4209"/>
</dbReference>
<gene>
    <name evidence="2" type="primary">QtsA-18153_0</name>
    <name evidence="4" type="synonym">QtsA-18153_1</name>
    <name evidence="3" type="synonym">QtsA-18153_2</name>
    <name evidence="3" type="ORF">g.27810</name>
    <name evidence="2" type="ORF">g.27814</name>
    <name evidence="4" type="ORF">g.27818</name>
</gene>
<organism evidence="2">
    <name type="scientific">Zeugodacus cucurbitae</name>
    <name type="common">Melon fruit fly</name>
    <name type="synonym">Bactrocera cucurbitae</name>
    <dbReference type="NCBI Taxonomy" id="28588"/>
    <lineage>
        <taxon>Eukaryota</taxon>
        <taxon>Metazoa</taxon>
        <taxon>Ecdysozoa</taxon>
        <taxon>Arthropoda</taxon>
        <taxon>Hexapoda</taxon>
        <taxon>Insecta</taxon>
        <taxon>Pterygota</taxon>
        <taxon>Neoptera</taxon>
        <taxon>Endopterygota</taxon>
        <taxon>Diptera</taxon>
        <taxon>Brachycera</taxon>
        <taxon>Muscomorpha</taxon>
        <taxon>Tephritoidea</taxon>
        <taxon>Tephritidae</taxon>
        <taxon>Zeugodacus</taxon>
        <taxon>Zeugodacus</taxon>
    </lineage>
</organism>
<accession>A0A0A1WPU1</accession>
<dbReference type="InterPro" id="IPR039635">
    <property type="entry name" value="ERMARD"/>
</dbReference>
<dbReference type="EMBL" id="GBXI01012019">
    <property type="protein sequence ID" value="JAD02273.1"/>
    <property type="molecule type" value="Transcribed_RNA"/>
</dbReference>
<evidence type="ECO:0000313" key="3">
    <source>
        <dbReference type="EMBL" id="JAD02273.1"/>
    </source>
</evidence>
<dbReference type="PANTHER" id="PTHR31701:SF2">
    <property type="entry name" value="ENDOPLASMIC RETICULUM MEMBRANE-ASSOCIATED RNA DEGRADATION PROTEIN"/>
    <property type="match status" value="1"/>
</dbReference>
<evidence type="ECO:0000313" key="4">
    <source>
        <dbReference type="EMBL" id="JAD13167.1"/>
    </source>
</evidence>
<reference evidence="2" key="1">
    <citation type="submission" date="2014-11" db="EMBL/GenBank/DDBJ databases">
        <authorList>
            <person name="Geib S."/>
        </authorList>
    </citation>
    <scope>NUCLEOTIDE SEQUENCE</scope>
</reference>